<dbReference type="Pfam" id="PF01263">
    <property type="entry name" value="Aldose_epim"/>
    <property type="match status" value="1"/>
</dbReference>
<evidence type="ECO:0000313" key="1">
    <source>
        <dbReference type="EMBL" id="TVV69718.1"/>
    </source>
</evidence>
<evidence type="ECO:0000313" key="2">
    <source>
        <dbReference type="Proteomes" id="UP000318681"/>
    </source>
</evidence>
<gene>
    <name evidence="1" type="ORF">FOY91_21015</name>
</gene>
<dbReference type="AlphaFoldDB" id="A0A558QRE1"/>
<sequence>MIEIAGGGLSAGITALGAELHYLRDAEGRDLLWDGDPAFWTGRAPLLFPIVGGLNRDSYHLDGETYHLAKHGFARRSRFSVAGQTADHVIFRLEADAETRAVYPFDFRLDVRFTLHDGALTVTATVANRGDTPMPASFGFHPALRWPLPYGQPRDIHRIHFARPEPAPIRRLDGDGLVSPTPRPTPIEGDVLPLADALFTDDAIILDTPASRAVTYGAPAGPQLAIDFPDMPMLGIWTKPGAGYICIEPWHGIADPAGFLGDIFAKPGILTFAPGEENAFTMHIALQKPG</sequence>
<proteinExistence type="predicted"/>
<dbReference type="OrthoDB" id="9795355at2"/>
<comment type="caution">
    <text evidence="1">The sequence shown here is derived from an EMBL/GenBank/DDBJ whole genome shotgun (WGS) entry which is preliminary data.</text>
</comment>
<dbReference type="GO" id="GO:0016853">
    <property type="term" value="F:isomerase activity"/>
    <property type="evidence" value="ECO:0007669"/>
    <property type="project" value="InterPro"/>
</dbReference>
<name>A0A558QRE1_9SPHN</name>
<protein>
    <submittedName>
        <fullName evidence="1">Aldose 1-epimerase family protein</fullName>
    </submittedName>
</protein>
<dbReference type="Proteomes" id="UP000318681">
    <property type="component" value="Unassembled WGS sequence"/>
</dbReference>
<dbReference type="PANTHER" id="PTHR11122">
    <property type="entry name" value="APOSPORY-ASSOCIATED PROTEIN C-RELATED"/>
    <property type="match status" value="1"/>
</dbReference>
<dbReference type="PANTHER" id="PTHR11122:SF13">
    <property type="entry name" value="GLUCOSE-6-PHOSPHATE 1-EPIMERASE"/>
    <property type="match status" value="1"/>
</dbReference>
<accession>A0A558QRE1</accession>
<dbReference type="EMBL" id="VNIM01000184">
    <property type="protein sequence ID" value="TVV69718.1"/>
    <property type="molecule type" value="Genomic_DNA"/>
</dbReference>
<dbReference type="InterPro" id="IPR008183">
    <property type="entry name" value="Aldose_1/G6P_1-epimerase"/>
</dbReference>
<keyword evidence="2" id="KW-1185">Reference proteome</keyword>
<dbReference type="GO" id="GO:0030246">
    <property type="term" value="F:carbohydrate binding"/>
    <property type="evidence" value="ECO:0007669"/>
    <property type="project" value="InterPro"/>
</dbReference>
<dbReference type="InterPro" id="IPR011013">
    <property type="entry name" value="Gal_mutarotase_sf_dom"/>
</dbReference>
<dbReference type="Gene3D" id="2.70.98.10">
    <property type="match status" value="1"/>
</dbReference>
<reference evidence="1 2" key="1">
    <citation type="submission" date="2019-07" db="EMBL/GenBank/DDBJ databases">
        <title>Sphingomonas solaris sp. nov., isolated from a solar panel from Boston, Massachusetts.</title>
        <authorList>
            <person name="Tanner K."/>
            <person name="Pascual J."/>
            <person name="Mancuso C."/>
            <person name="Pereto J."/>
            <person name="Khalil A."/>
            <person name="Vilanova C."/>
        </authorList>
    </citation>
    <scope>NUCLEOTIDE SEQUENCE [LARGE SCALE GENOMIC DNA]</scope>
    <source>
        <strain evidence="1 2">R4DWN</strain>
    </source>
</reference>
<dbReference type="CDD" id="cd09024">
    <property type="entry name" value="Aldose_epim_lacX"/>
    <property type="match status" value="1"/>
</dbReference>
<dbReference type="GO" id="GO:0005975">
    <property type="term" value="P:carbohydrate metabolic process"/>
    <property type="evidence" value="ECO:0007669"/>
    <property type="project" value="InterPro"/>
</dbReference>
<dbReference type="SUPFAM" id="SSF74650">
    <property type="entry name" value="Galactose mutarotase-like"/>
    <property type="match status" value="1"/>
</dbReference>
<organism evidence="1 2">
    <name type="scientific">Alterirhizorhabdus solaris</name>
    <dbReference type="NCBI Taxonomy" id="2529389"/>
    <lineage>
        <taxon>Bacteria</taxon>
        <taxon>Pseudomonadati</taxon>
        <taxon>Pseudomonadota</taxon>
        <taxon>Alphaproteobacteria</taxon>
        <taxon>Sphingomonadales</taxon>
        <taxon>Rhizorhabdaceae</taxon>
        <taxon>Alterirhizorhabdus</taxon>
    </lineage>
</organism>
<dbReference type="InterPro" id="IPR037481">
    <property type="entry name" value="LacX"/>
</dbReference>
<dbReference type="InterPro" id="IPR014718">
    <property type="entry name" value="GH-type_carb-bd"/>
</dbReference>